<name>A0A923RVP7_9FIRM</name>
<feature type="coiled-coil region" evidence="8">
    <location>
        <begin position="198"/>
        <end position="229"/>
    </location>
</feature>
<protein>
    <recommendedName>
        <fullName evidence="7">UvrABC system protein C</fullName>
        <shortName evidence="7">Protein UvrC</shortName>
    </recommendedName>
    <alternativeName>
        <fullName evidence="7">Excinuclease ABC subunit C</fullName>
    </alternativeName>
</protein>
<evidence type="ECO:0000256" key="1">
    <source>
        <dbReference type="ARBA" id="ARBA00022490"/>
    </source>
</evidence>
<dbReference type="GO" id="GO:0009381">
    <property type="term" value="F:excinuclease ABC activity"/>
    <property type="evidence" value="ECO:0007669"/>
    <property type="project" value="UniProtKB-UniRule"/>
</dbReference>
<dbReference type="RefSeq" id="WP_107632190.1">
    <property type="nucleotide sequence ID" value="NZ_JACOPL010000005.1"/>
</dbReference>
<dbReference type="Proteomes" id="UP000606499">
    <property type="component" value="Unassembled WGS sequence"/>
</dbReference>
<comment type="similarity">
    <text evidence="7">Belongs to the UvrC family.</text>
</comment>
<keyword evidence="5 7" id="KW-0234">DNA repair</keyword>
<feature type="domain" description="GIY-YIG" evidence="10">
    <location>
        <begin position="15"/>
        <end position="94"/>
    </location>
</feature>
<dbReference type="SUPFAM" id="SSF47781">
    <property type="entry name" value="RuvA domain 2-like"/>
    <property type="match status" value="1"/>
</dbReference>
<accession>A0A923RVP7</accession>
<keyword evidence="13" id="KW-1185">Reference proteome</keyword>
<comment type="subcellular location">
    <subcellularLocation>
        <location evidence="7">Cytoplasm</location>
    </subcellularLocation>
</comment>
<evidence type="ECO:0000256" key="3">
    <source>
        <dbReference type="ARBA" id="ARBA00022769"/>
    </source>
</evidence>
<feature type="domain" description="UvrC family homology region profile" evidence="11">
    <location>
        <begin position="267"/>
        <end position="484"/>
    </location>
</feature>
<keyword evidence="6 7" id="KW-0742">SOS response</keyword>
<dbReference type="InterPro" id="IPR036876">
    <property type="entry name" value="UVR_dom_sf"/>
</dbReference>
<dbReference type="FunFam" id="3.40.1440.10:FF:000001">
    <property type="entry name" value="UvrABC system protein C"/>
    <property type="match status" value="1"/>
</dbReference>
<dbReference type="Gene3D" id="3.30.420.340">
    <property type="entry name" value="UvrC, RNAse H endonuclease domain"/>
    <property type="match status" value="1"/>
</dbReference>
<keyword evidence="3 7" id="KW-0228">DNA excision</keyword>
<dbReference type="Pfam" id="PF02151">
    <property type="entry name" value="UVR"/>
    <property type="match status" value="1"/>
</dbReference>
<gene>
    <name evidence="7 12" type="primary">uvrC</name>
    <name evidence="12" type="ORF">H8S45_06765</name>
</gene>
<proteinExistence type="inferred from homology"/>
<evidence type="ECO:0000256" key="7">
    <source>
        <dbReference type="HAMAP-Rule" id="MF_00203"/>
    </source>
</evidence>
<dbReference type="NCBIfam" id="TIGR00194">
    <property type="entry name" value="uvrC"/>
    <property type="match status" value="1"/>
</dbReference>
<dbReference type="GO" id="GO:0006289">
    <property type="term" value="P:nucleotide-excision repair"/>
    <property type="evidence" value="ECO:0007669"/>
    <property type="project" value="UniProtKB-UniRule"/>
</dbReference>
<comment type="function">
    <text evidence="7">The UvrABC repair system catalyzes the recognition and processing of DNA lesions. UvrC both incises the 5' and 3' sides of the lesion. The N-terminal half is responsible for the 3' incision and the C-terminal half is responsible for the 5' incision.</text>
</comment>
<dbReference type="InterPro" id="IPR038476">
    <property type="entry name" value="UvrC_RNase_H_dom_sf"/>
</dbReference>
<keyword evidence="1 7" id="KW-0963">Cytoplasm</keyword>
<dbReference type="InterPro" id="IPR000305">
    <property type="entry name" value="GIY-YIG_endonuc"/>
</dbReference>
<dbReference type="GO" id="GO:0005737">
    <property type="term" value="C:cytoplasm"/>
    <property type="evidence" value="ECO:0007669"/>
    <property type="project" value="UniProtKB-SubCell"/>
</dbReference>
<organism evidence="12 13">
    <name type="scientific">Agathobaculum faecis</name>
    <dbReference type="NCBI Taxonomy" id="2763013"/>
    <lineage>
        <taxon>Bacteria</taxon>
        <taxon>Bacillati</taxon>
        <taxon>Bacillota</taxon>
        <taxon>Clostridia</taxon>
        <taxon>Eubacteriales</taxon>
        <taxon>Butyricicoccaceae</taxon>
        <taxon>Agathobaculum</taxon>
    </lineage>
</organism>
<dbReference type="InterPro" id="IPR010994">
    <property type="entry name" value="RuvA_2-like"/>
</dbReference>
<dbReference type="InterPro" id="IPR004791">
    <property type="entry name" value="UvrC"/>
</dbReference>
<comment type="subunit">
    <text evidence="7">Interacts with UvrB in an incision complex.</text>
</comment>
<dbReference type="GO" id="GO:0009380">
    <property type="term" value="C:excinuclease repair complex"/>
    <property type="evidence" value="ECO:0007669"/>
    <property type="project" value="InterPro"/>
</dbReference>
<dbReference type="Gene3D" id="1.10.150.20">
    <property type="entry name" value="5' to 3' exonuclease, C-terminal subdomain"/>
    <property type="match status" value="1"/>
</dbReference>
<dbReference type="InterPro" id="IPR001162">
    <property type="entry name" value="UvrC_RNase_H_dom"/>
</dbReference>
<dbReference type="PANTHER" id="PTHR30562:SF1">
    <property type="entry name" value="UVRABC SYSTEM PROTEIN C"/>
    <property type="match status" value="1"/>
</dbReference>
<dbReference type="SUPFAM" id="SSF46600">
    <property type="entry name" value="C-terminal UvrC-binding domain of UvrB"/>
    <property type="match status" value="1"/>
</dbReference>
<evidence type="ECO:0000313" key="13">
    <source>
        <dbReference type="Proteomes" id="UP000606499"/>
    </source>
</evidence>
<keyword evidence="2 7" id="KW-0227">DNA damage</keyword>
<dbReference type="InterPro" id="IPR050066">
    <property type="entry name" value="UvrABC_protein_C"/>
</dbReference>
<dbReference type="HAMAP" id="MF_00203">
    <property type="entry name" value="UvrC"/>
    <property type="match status" value="1"/>
</dbReference>
<dbReference type="GO" id="GO:0003677">
    <property type="term" value="F:DNA binding"/>
    <property type="evidence" value="ECO:0007669"/>
    <property type="project" value="UniProtKB-UniRule"/>
</dbReference>
<dbReference type="InterPro" id="IPR035901">
    <property type="entry name" value="GIY-YIG_endonuc_sf"/>
</dbReference>
<sequence length="607" mass="68734">MNREQLKERVRKLPMQPGVYLHKDKTGKVIYVGKAKLLKNRVSNYFQAPERLNPKTRQLVSHIADFDIIVTETEFEALVLENSMIKKYKPKYNILLKDDKGYPYIRLNMDAPYPAFSVVSKPGHDGARYFGPYPGRVAARRAIDTISEALHLKTCSRVFPRDIGKDRPCLNQHLGRCCAPCTGKVSPEEYHALIGQAVALFEGDAKRLEKELTEKMNEAAEELQFERAALLRDRLRAVQRLGTRQHVVAGAFAELDVAAFVQGQTRACVCVLHYGGGALQDKEYTLFHLTESDPAEVLSSFIKQYYAQRGAVPKTILLSHELEEQEAVAEYLSSIAERRVELAVPQRGERRVLTRLAEKNAREEIERREKQSERRHKSLELLQNVTGMAALPLRLEAYDISNFAGQDTVGSMVVFTEGQPKKSDYRKFRIACAANGQDDYASMREMLTRRVQRYVDGDEKFTPLPGAFLIDGGLGHVRVCKEVLDSFGLTTPCFGMVKDDHHRTRALVAPDGREFGISATPALFALIGRIQEEVHRFAIEYNRKLGGKKVRGSTLDKIEGIGDKRRAELLRHFGSIENIRQASEQELTRVLPRNAAQAVYDFFHKED</sequence>
<dbReference type="PROSITE" id="PS50164">
    <property type="entry name" value="GIY_YIG"/>
    <property type="match status" value="1"/>
</dbReference>
<dbReference type="InterPro" id="IPR001943">
    <property type="entry name" value="UVR_dom"/>
</dbReference>
<evidence type="ECO:0000259" key="9">
    <source>
        <dbReference type="PROSITE" id="PS50151"/>
    </source>
</evidence>
<dbReference type="Pfam" id="PF01541">
    <property type="entry name" value="GIY-YIG"/>
    <property type="match status" value="1"/>
</dbReference>
<dbReference type="GO" id="GO:0009432">
    <property type="term" value="P:SOS response"/>
    <property type="evidence" value="ECO:0007669"/>
    <property type="project" value="UniProtKB-UniRule"/>
</dbReference>
<evidence type="ECO:0000313" key="12">
    <source>
        <dbReference type="EMBL" id="MBC5725159.1"/>
    </source>
</evidence>
<dbReference type="PANTHER" id="PTHR30562">
    <property type="entry name" value="UVRC/OXIDOREDUCTASE"/>
    <property type="match status" value="1"/>
</dbReference>
<evidence type="ECO:0000256" key="4">
    <source>
        <dbReference type="ARBA" id="ARBA00022881"/>
    </source>
</evidence>
<dbReference type="PROSITE" id="PS50165">
    <property type="entry name" value="UVRC"/>
    <property type="match status" value="1"/>
</dbReference>
<dbReference type="NCBIfam" id="NF001824">
    <property type="entry name" value="PRK00558.1-5"/>
    <property type="match status" value="1"/>
</dbReference>
<evidence type="ECO:0000256" key="5">
    <source>
        <dbReference type="ARBA" id="ARBA00023204"/>
    </source>
</evidence>
<dbReference type="CDD" id="cd10434">
    <property type="entry name" value="GIY-YIG_UvrC_Cho"/>
    <property type="match status" value="1"/>
</dbReference>
<feature type="domain" description="UVR" evidence="9">
    <location>
        <begin position="206"/>
        <end position="241"/>
    </location>
</feature>
<dbReference type="Pfam" id="PF22920">
    <property type="entry name" value="UvrC_RNaseH"/>
    <property type="match status" value="1"/>
</dbReference>
<dbReference type="InterPro" id="IPR047296">
    <property type="entry name" value="GIY-YIG_UvrC_Cho"/>
</dbReference>
<dbReference type="Gene3D" id="4.10.860.10">
    <property type="entry name" value="UVR domain"/>
    <property type="match status" value="1"/>
</dbReference>
<dbReference type="PROSITE" id="PS50151">
    <property type="entry name" value="UVR"/>
    <property type="match status" value="1"/>
</dbReference>
<dbReference type="AlphaFoldDB" id="A0A923RVP7"/>
<evidence type="ECO:0000256" key="6">
    <source>
        <dbReference type="ARBA" id="ARBA00023236"/>
    </source>
</evidence>
<keyword evidence="8" id="KW-0175">Coiled coil</keyword>
<keyword evidence="4 7" id="KW-0267">Excision nuclease</keyword>
<dbReference type="Gene3D" id="3.40.1440.10">
    <property type="entry name" value="GIY-YIG endonuclease"/>
    <property type="match status" value="1"/>
</dbReference>
<dbReference type="EMBL" id="JACOPL010000005">
    <property type="protein sequence ID" value="MBC5725159.1"/>
    <property type="molecule type" value="Genomic_DNA"/>
</dbReference>
<reference evidence="12" key="1">
    <citation type="submission" date="2020-08" db="EMBL/GenBank/DDBJ databases">
        <title>Genome public.</title>
        <authorList>
            <person name="Liu C."/>
            <person name="Sun Q."/>
        </authorList>
    </citation>
    <scope>NUCLEOTIDE SEQUENCE</scope>
    <source>
        <strain evidence="12">NSJ-28</strain>
    </source>
</reference>
<evidence type="ECO:0000256" key="2">
    <source>
        <dbReference type="ARBA" id="ARBA00022763"/>
    </source>
</evidence>
<comment type="caution">
    <text evidence="12">The sequence shown here is derived from an EMBL/GenBank/DDBJ whole genome shotgun (WGS) entry which is preliminary data.</text>
</comment>
<evidence type="ECO:0000259" key="11">
    <source>
        <dbReference type="PROSITE" id="PS50165"/>
    </source>
</evidence>
<feature type="coiled-coil region" evidence="8">
    <location>
        <begin position="353"/>
        <end position="382"/>
    </location>
</feature>
<evidence type="ECO:0000256" key="8">
    <source>
        <dbReference type="SAM" id="Coils"/>
    </source>
</evidence>
<dbReference type="SMART" id="SM00465">
    <property type="entry name" value="GIYc"/>
    <property type="match status" value="1"/>
</dbReference>
<dbReference type="Pfam" id="PF08459">
    <property type="entry name" value="UvrC_RNaseH_dom"/>
    <property type="match status" value="1"/>
</dbReference>
<evidence type="ECO:0000259" key="10">
    <source>
        <dbReference type="PROSITE" id="PS50164"/>
    </source>
</evidence>
<dbReference type="SUPFAM" id="SSF82771">
    <property type="entry name" value="GIY-YIG endonuclease"/>
    <property type="match status" value="1"/>
</dbReference>